<evidence type="ECO:0000313" key="2">
    <source>
        <dbReference type="Proteomes" id="UP001159428"/>
    </source>
</evidence>
<evidence type="ECO:0000313" key="1">
    <source>
        <dbReference type="EMBL" id="CAH3132291.1"/>
    </source>
</evidence>
<dbReference type="Proteomes" id="UP001159428">
    <property type="component" value="Unassembled WGS sequence"/>
</dbReference>
<accession>A0AAU9X0R5</accession>
<organism evidence="1 2">
    <name type="scientific">Pocillopora meandrina</name>
    <dbReference type="NCBI Taxonomy" id="46732"/>
    <lineage>
        <taxon>Eukaryota</taxon>
        <taxon>Metazoa</taxon>
        <taxon>Cnidaria</taxon>
        <taxon>Anthozoa</taxon>
        <taxon>Hexacorallia</taxon>
        <taxon>Scleractinia</taxon>
        <taxon>Astrocoeniina</taxon>
        <taxon>Pocilloporidae</taxon>
        <taxon>Pocillopora</taxon>
    </lineage>
</organism>
<gene>
    <name evidence="1" type="ORF">PMEA_00014633</name>
</gene>
<dbReference type="AlphaFoldDB" id="A0AAU9X0R5"/>
<feature type="non-terminal residue" evidence="1">
    <location>
        <position position="1"/>
    </location>
</feature>
<protein>
    <submittedName>
        <fullName evidence="1">Uncharacterized protein</fullName>
    </submittedName>
</protein>
<proteinExistence type="predicted"/>
<name>A0AAU9X0R5_9CNID</name>
<sequence>WLAVDIYRASKRRVKVFLCFLCVRNQVALIAWHTILENALQSLRRIKTVKGSKANMWRNFGKVVIRGPD</sequence>
<keyword evidence="2" id="KW-1185">Reference proteome</keyword>
<dbReference type="EMBL" id="CALNXJ010000026">
    <property type="protein sequence ID" value="CAH3132291.1"/>
    <property type="molecule type" value="Genomic_DNA"/>
</dbReference>
<reference evidence="1 2" key="1">
    <citation type="submission" date="2022-05" db="EMBL/GenBank/DDBJ databases">
        <authorList>
            <consortium name="Genoscope - CEA"/>
            <person name="William W."/>
        </authorList>
    </citation>
    <scope>NUCLEOTIDE SEQUENCE [LARGE SCALE GENOMIC DNA]</scope>
</reference>
<comment type="caution">
    <text evidence="1">The sequence shown here is derived from an EMBL/GenBank/DDBJ whole genome shotgun (WGS) entry which is preliminary data.</text>
</comment>
<feature type="non-terminal residue" evidence="1">
    <location>
        <position position="69"/>
    </location>
</feature>